<comment type="caution">
    <text evidence="5">The sequence shown here is derived from an EMBL/GenBank/DDBJ whole genome shotgun (WGS) entry which is preliminary data.</text>
</comment>
<protein>
    <recommendedName>
        <fullName evidence="4">Fe/B12 periplasmic-binding domain-containing protein</fullName>
    </recommendedName>
</protein>
<evidence type="ECO:0000256" key="1">
    <source>
        <dbReference type="ARBA" id="ARBA00004196"/>
    </source>
</evidence>
<dbReference type="PROSITE" id="PS50983">
    <property type="entry name" value="FE_B12_PBP"/>
    <property type="match status" value="1"/>
</dbReference>
<keyword evidence="6" id="KW-1185">Reference proteome</keyword>
<dbReference type="InterPro" id="IPR051313">
    <property type="entry name" value="Bact_iron-sidero_bind"/>
</dbReference>
<dbReference type="SUPFAM" id="SSF53807">
    <property type="entry name" value="Helical backbone' metal receptor"/>
    <property type="match status" value="1"/>
</dbReference>
<dbReference type="Pfam" id="PF01497">
    <property type="entry name" value="Peripla_BP_2"/>
    <property type="match status" value="1"/>
</dbReference>
<dbReference type="InterPro" id="IPR002491">
    <property type="entry name" value="ABC_transptr_periplasmic_BD"/>
</dbReference>
<evidence type="ECO:0000313" key="6">
    <source>
        <dbReference type="Proteomes" id="UP000011560"/>
    </source>
</evidence>
<dbReference type="PROSITE" id="PS51257">
    <property type="entry name" value="PROKAR_LIPOPROTEIN"/>
    <property type="match status" value="1"/>
</dbReference>
<accession>M0BLD1</accession>
<organism evidence="5 6">
    <name type="scientific">Halovivax asiaticus JCM 14624</name>
    <dbReference type="NCBI Taxonomy" id="1227490"/>
    <lineage>
        <taxon>Archaea</taxon>
        <taxon>Methanobacteriati</taxon>
        <taxon>Methanobacteriota</taxon>
        <taxon>Stenosarchaea group</taxon>
        <taxon>Halobacteria</taxon>
        <taxon>Halobacteriales</taxon>
        <taxon>Natrialbaceae</taxon>
        <taxon>Halovivax</taxon>
    </lineage>
</organism>
<feature type="domain" description="Fe/B12 periplasmic-binding" evidence="4">
    <location>
        <begin position="53"/>
        <end position="362"/>
    </location>
</feature>
<name>M0BLD1_9EURY</name>
<proteinExistence type="predicted"/>
<dbReference type="PANTHER" id="PTHR30532">
    <property type="entry name" value="IRON III DICITRATE-BINDING PERIPLASMIC PROTEIN"/>
    <property type="match status" value="1"/>
</dbReference>
<reference evidence="5 6" key="1">
    <citation type="journal article" date="2014" name="PLoS Genet.">
        <title>Phylogenetically driven sequencing of extremely halophilic archaea reveals strategies for static and dynamic osmo-response.</title>
        <authorList>
            <person name="Becker E.A."/>
            <person name="Seitzer P.M."/>
            <person name="Tritt A."/>
            <person name="Larsen D."/>
            <person name="Krusor M."/>
            <person name="Yao A.I."/>
            <person name="Wu D."/>
            <person name="Madern D."/>
            <person name="Eisen J.A."/>
            <person name="Darling A.E."/>
            <person name="Facciotti M.T."/>
        </authorList>
    </citation>
    <scope>NUCLEOTIDE SEQUENCE [LARGE SCALE GENOMIC DNA]</scope>
    <source>
        <strain evidence="5 6">JCM 14624</strain>
    </source>
</reference>
<dbReference type="EMBL" id="AOIQ01000011">
    <property type="protein sequence ID" value="ELZ11665.1"/>
    <property type="molecule type" value="Genomic_DNA"/>
</dbReference>
<sequence length="394" mass="42827">MKYAGAAVGGALLAGCTGVRDPSDDGNGSGGEGSYSVTMEPVGTVSFETAPASWVGGFGFTADVLTALGRADGVAGMAGPSFWFQGFYDALGVETPDPSEIPKISSEDWTIDLETLYETDPDVFTVDPNVLLSYGVSETELDRLIDGVAPFLGNASRRKRAEGWPNWPDGEPYGYYDIPTMVRLYGKAFDASDRATALVEIYERALTGITDRVPTGTDRPTVGVLNGRYTPENRSGFVVYNPASEIEKTYGKKQYRDLDVRDAFAGIYDGRSSVTVDYETLLEYDPDVIIFHLGVVHRDLGGANLVRPTIDLLADHPVARKVTAVEDDALYVGGTPYQGPISNLFQSEMTAKQLYPDIFGEWPGFTDGEPYPEIPEDERLFDRQRLVDIVEGGV</sequence>
<keyword evidence="3" id="KW-0732">Signal</keyword>
<evidence type="ECO:0000256" key="3">
    <source>
        <dbReference type="ARBA" id="ARBA00022729"/>
    </source>
</evidence>
<dbReference type="Proteomes" id="UP000011560">
    <property type="component" value="Unassembled WGS sequence"/>
</dbReference>
<keyword evidence="2" id="KW-0813">Transport</keyword>
<dbReference type="Gene3D" id="3.40.50.1980">
    <property type="entry name" value="Nitrogenase molybdenum iron protein domain"/>
    <property type="match status" value="2"/>
</dbReference>
<dbReference type="AlphaFoldDB" id="M0BLD1"/>
<evidence type="ECO:0000259" key="4">
    <source>
        <dbReference type="PROSITE" id="PS50983"/>
    </source>
</evidence>
<gene>
    <name evidence="5" type="ORF">C479_06407</name>
</gene>
<evidence type="ECO:0000256" key="2">
    <source>
        <dbReference type="ARBA" id="ARBA00022448"/>
    </source>
</evidence>
<dbReference type="PATRIC" id="fig|1227490.4.peg.1303"/>
<dbReference type="STRING" id="1227490.C479_06407"/>
<evidence type="ECO:0000313" key="5">
    <source>
        <dbReference type="EMBL" id="ELZ11665.1"/>
    </source>
</evidence>
<comment type="subcellular location">
    <subcellularLocation>
        <location evidence="1">Cell envelope</location>
    </subcellularLocation>
</comment>
<dbReference type="PANTHER" id="PTHR30532:SF1">
    <property type="entry name" value="IRON(3+)-HYDROXAMATE-BINDING PROTEIN FHUD"/>
    <property type="match status" value="1"/>
</dbReference>